<evidence type="ECO:0000313" key="3">
    <source>
        <dbReference type="Proteomes" id="UP000245431"/>
    </source>
</evidence>
<dbReference type="AlphaFoldDB" id="A0A1D3JUZ0"/>
<evidence type="ECO:0000256" key="1">
    <source>
        <dbReference type="SAM" id="MobiDB-lite"/>
    </source>
</evidence>
<name>A0A1D3JUZ0_PSEVE</name>
<protein>
    <submittedName>
        <fullName evidence="2">Uncharacterized protein</fullName>
    </submittedName>
</protein>
<proteinExistence type="predicted"/>
<organism evidence="2 3">
    <name type="scientific">Pseudomonas veronii 1YdBTEX2</name>
    <dbReference type="NCBI Taxonomy" id="1295141"/>
    <lineage>
        <taxon>Bacteria</taxon>
        <taxon>Pseudomonadati</taxon>
        <taxon>Pseudomonadota</taxon>
        <taxon>Gammaproteobacteria</taxon>
        <taxon>Pseudomonadales</taxon>
        <taxon>Pseudomonadaceae</taxon>
        <taxon>Pseudomonas</taxon>
    </lineage>
</organism>
<gene>
    <name evidence="2" type="ORF">PVE_R1G2027</name>
</gene>
<dbReference type="Proteomes" id="UP000245431">
    <property type="component" value="Chromosome PVE_r1"/>
</dbReference>
<feature type="region of interest" description="Disordered" evidence="1">
    <location>
        <begin position="226"/>
        <end position="248"/>
    </location>
</feature>
<reference evidence="3" key="1">
    <citation type="submission" date="2016-07" db="EMBL/GenBank/DDBJ databases">
        <authorList>
            <person name="Florea S."/>
            <person name="Webb J.S."/>
            <person name="Jaromczyk J."/>
            <person name="Schardl C.L."/>
        </authorList>
    </citation>
    <scope>NUCLEOTIDE SEQUENCE [LARGE SCALE GENOMIC DNA]</scope>
    <source>
        <strain evidence="3">1YdBTEX2</strain>
    </source>
</reference>
<dbReference type="EMBL" id="LT599583">
    <property type="protein sequence ID" value="SBW79913.1"/>
    <property type="molecule type" value="Genomic_DNA"/>
</dbReference>
<evidence type="ECO:0000313" key="2">
    <source>
        <dbReference type="EMBL" id="SBW79913.1"/>
    </source>
</evidence>
<sequence>MKICNWAFLVKGPRSSLECLPQITPWWSLSLSTEHLEWEVFLPDEQHEEDFEKQLDMAIQAIVRMNGIAVSAGHPGLIEMTHHVEYDAQNNRSLAIPLRVALKVTKLSGFGPTEPASIDFSRISAVKLSILATLLDYWGQPNAESYEGLYKIYELIQSVAPELPRAISNNKLSRLKQTCNNISSGPTARHADLNADPVSKPLPLSEIRQTIGYLSELFIQSITLPPQQADDPTYDQTAEIAHRPDGRA</sequence>
<accession>A0A1D3JUZ0</accession>